<gene>
    <name evidence="3" type="ORF">GCM10022200_01720</name>
</gene>
<dbReference type="Proteomes" id="UP001501697">
    <property type="component" value="Unassembled WGS sequence"/>
</dbReference>
<protein>
    <submittedName>
        <fullName evidence="3">Uncharacterized protein</fullName>
    </submittedName>
</protein>
<sequence length="222" mass="22592">MPKHLVTAIGLIVSLGILALGVFLVAVPMYFQGVSVDGQTATVASTNAIYQSEVDHLRMEEENLDAINEEVVSLRAQIPAVGHLDDVFEVAARAAEGSRVVITSVTAGEAAPFVARTAATGTTDPVAPASDVSADSADQASGESAPGGADVSAPDPQTSAGRQQVDFVIAATGSDMAQAIAFVDALRSGPRLLSNITVRTLQAASGSVDVQVSALTYVDAEG</sequence>
<dbReference type="RefSeq" id="WP_344735948.1">
    <property type="nucleotide sequence ID" value="NZ_BAAAYU010000001.1"/>
</dbReference>
<reference evidence="4" key="1">
    <citation type="journal article" date="2019" name="Int. J. Syst. Evol. Microbiol.">
        <title>The Global Catalogue of Microorganisms (GCM) 10K type strain sequencing project: providing services to taxonomists for standard genome sequencing and annotation.</title>
        <authorList>
            <consortium name="The Broad Institute Genomics Platform"/>
            <consortium name="The Broad Institute Genome Sequencing Center for Infectious Disease"/>
            <person name="Wu L."/>
            <person name="Ma J."/>
        </authorList>
    </citation>
    <scope>NUCLEOTIDE SEQUENCE [LARGE SCALE GENOMIC DNA]</scope>
    <source>
        <strain evidence="4">JCM 16544</strain>
    </source>
</reference>
<proteinExistence type="predicted"/>
<name>A0ABP7A1M7_9MICO</name>
<organism evidence="3 4">
    <name type="scientific">Microbacterium awajiense</name>
    <dbReference type="NCBI Taxonomy" id="415214"/>
    <lineage>
        <taxon>Bacteria</taxon>
        <taxon>Bacillati</taxon>
        <taxon>Actinomycetota</taxon>
        <taxon>Actinomycetes</taxon>
        <taxon>Micrococcales</taxon>
        <taxon>Microbacteriaceae</taxon>
        <taxon>Microbacterium</taxon>
    </lineage>
</organism>
<feature type="transmembrane region" description="Helical" evidence="2">
    <location>
        <begin position="7"/>
        <end position="31"/>
    </location>
</feature>
<accession>A0ABP7A1M7</accession>
<comment type="caution">
    <text evidence="3">The sequence shown here is derived from an EMBL/GenBank/DDBJ whole genome shotgun (WGS) entry which is preliminary data.</text>
</comment>
<keyword evidence="2" id="KW-0472">Membrane</keyword>
<evidence type="ECO:0000256" key="1">
    <source>
        <dbReference type="SAM" id="MobiDB-lite"/>
    </source>
</evidence>
<keyword evidence="4" id="KW-1185">Reference proteome</keyword>
<feature type="region of interest" description="Disordered" evidence="1">
    <location>
        <begin position="121"/>
        <end position="160"/>
    </location>
</feature>
<keyword evidence="2" id="KW-1133">Transmembrane helix</keyword>
<evidence type="ECO:0000256" key="2">
    <source>
        <dbReference type="SAM" id="Phobius"/>
    </source>
</evidence>
<feature type="compositionally biased region" description="Low complexity" evidence="1">
    <location>
        <begin position="124"/>
        <end position="141"/>
    </location>
</feature>
<evidence type="ECO:0000313" key="4">
    <source>
        <dbReference type="Proteomes" id="UP001501697"/>
    </source>
</evidence>
<evidence type="ECO:0000313" key="3">
    <source>
        <dbReference type="EMBL" id="GAA3623158.1"/>
    </source>
</evidence>
<keyword evidence="2" id="KW-0812">Transmembrane</keyword>
<dbReference type="EMBL" id="BAAAYU010000001">
    <property type="protein sequence ID" value="GAA3623158.1"/>
    <property type="molecule type" value="Genomic_DNA"/>
</dbReference>